<dbReference type="RefSeq" id="WP_205155820.1">
    <property type="nucleotide sequence ID" value="NZ_JACLYY010000005.1"/>
</dbReference>
<keyword evidence="3" id="KW-1185">Reference proteome</keyword>
<feature type="transmembrane region" description="Helical" evidence="1">
    <location>
        <begin position="7"/>
        <end position="28"/>
    </location>
</feature>
<reference evidence="2 3" key="1">
    <citation type="journal article" date="2021" name="Sci. Rep.">
        <title>The distribution of antibiotic resistance genes in chicken gut microbiota commensals.</title>
        <authorList>
            <person name="Juricova H."/>
            <person name="Matiasovicova J."/>
            <person name="Kubasova T."/>
            <person name="Cejkova D."/>
            <person name="Rychlik I."/>
        </authorList>
    </citation>
    <scope>NUCLEOTIDE SEQUENCE [LARGE SCALE GENOMIC DNA]</scope>
    <source>
        <strain evidence="2 3">An773</strain>
    </source>
</reference>
<sequence>MKHARTALKMLVLCCLMLCGAGVVMYIGAGTVVTEAVEPLRAVIAAGIALAAGMVVFLKRHTGN</sequence>
<accession>A0ABS2E7V5</accession>
<evidence type="ECO:0000313" key="3">
    <source>
        <dbReference type="Proteomes" id="UP000716906"/>
    </source>
</evidence>
<gene>
    <name evidence="2" type="ORF">H7U36_06255</name>
</gene>
<keyword evidence="1" id="KW-0812">Transmembrane</keyword>
<dbReference type="Proteomes" id="UP000716906">
    <property type="component" value="Unassembled WGS sequence"/>
</dbReference>
<keyword evidence="1" id="KW-1133">Transmembrane helix</keyword>
<dbReference type="EMBL" id="JACLYY010000005">
    <property type="protein sequence ID" value="MBM6737712.1"/>
    <property type="molecule type" value="Genomic_DNA"/>
</dbReference>
<evidence type="ECO:0000256" key="1">
    <source>
        <dbReference type="SAM" id="Phobius"/>
    </source>
</evidence>
<organism evidence="2 3">
    <name type="scientific">Faecalicatena fissicatena</name>
    <dbReference type="NCBI Taxonomy" id="290055"/>
    <lineage>
        <taxon>Bacteria</taxon>
        <taxon>Bacillati</taxon>
        <taxon>Bacillota</taxon>
        <taxon>Clostridia</taxon>
        <taxon>Lachnospirales</taxon>
        <taxon>Lachnospiraceae</taxon>
        <taxon>Faecalicatena</taxon>
    </lineage>
</organism>
<keyword evidence="1" id="KW-0472">Membrane</keyword>
<evidence type="ECO:0000313" key="2">
    <source>
        <dbReference type="EMBL" id="MBM6737712.1"/>
    </source>
</evidence>
<proteinExistence type="predicted"/>
<comment type="caution">
    <text evidence="2">The sequence shown here is derived from an EMBL/GenBank/DDBJ whole genome shotgun (WGS) entry which is preliminary data.</text>
</comment>
<name>A0ABS2E7V5_9FIRM</name>
<protein>
    <submittedName>
        <fullName evidence="2">Uncharacterized protein</fullName>
    </submittedName>
</protein>
<feature type="transmembrane region" description="Helical" evidence="1">
    <location>
        <begin position="40"/>
        <end position="58"/>
    </location>
</feature>